<organism evidence="1">
    <name type="scientific">Siphoviridae sp. ctREU2</name>
    <dbReference type="NCBI Taxonomy" id="2826333"/>
    <lineage>
        <taxon>Viruses</taxon>
        <taxon>Duplodnaviria</taxon>
        <taxon>Heunggongvirae</taxon>
        <taxon>Uroviricota</taxon>
        <taxon>Caudoviricetes</taxon>
    </lineage>
</organism>
<proteinExistence type="predicted"/>
<dbReference type="EMBL" id="BK015177">
    <property type="protein sequence ID" value="DAD94595.1"/>
    <property type="molecule type" value="Genomic_DNA"/>
</dbReference>
<protein>
    <submittedName>
        <fullName evidence="1">Uncharacterized protein</fullName>
    </submittedName>
</protein>
<name>A0A8S5NKJ0_9CAUD</name>
<sequence>MFTWVGFIPVRRIWDNSRIKWVLLLNGLILNDLN</sequence>
<reference evidence="1" key="1">
    <citation type="journal article" date="2021" name="Proc. Natl. Acad. Sci. U.S.A.">
        <title>A Catalog of Tens of Thousands of Viruses from Human Metagenomes Reveals Hidden Associations with Chronic Diseases.</title>
        <authorList>
            <person name="Tisza M.J."/>
            <person name="Buck C.B."/>
        </authorList>
    </citation>
    <scope>NUCLEOTIDE SEQUENCE</scope>
    <source>
        <strain evidence="1">CtREU2</strain>
    </source>
</reference>
<accession>A0A8S5NKJ0</accession>
<evidence type="ECO:0000313" key="1">
    <source>
        <dbReference type="EMBL" id="DAD94595.1"/>
    </source>
</evidence>